<dbReference type="STRING" id="1393122.SAMN05660895_0008"/>
<accession>A0A1I7MX78</accession>
<evidence type="ECO:0000313" key="2">
    <source>
        <dbReference type="Proteomes" id="UP000199537"/>
    </source>
</evidence>
<proteinExistence type="predicted"/>
<reference evidence="2" key="1">
    <citation type="submission" date="2016-10" db="EMBL/GenBank/DDBJ databases">
        <authorList>
            <person name="Varghese N."/>
            <person name="Submissions S."/>
        </authorList>
    </citation>
    <scope>NUCLEOTIDE SEQUENCE [LARGE SCALE GENOMIC DNA]</scope>
    <source>
        <strain evidence="2">DSM 14807</strain>
    </source>
</reference>
<keyword evidence="2" id="KW-1185">Reference proteome</keyword>
<protein>
    <submittedName>
        <fullName evidence="1">Uncharacterized protein</fullName>
    </submittedName>
</protein>
<gene>
    <name evidence="1" type="ORF">SAMN05660895_0008</name>
</gene>
<dbReference type="OrthoDB" id="669756at2"/>
<sequence length="149" mass="16616">MKVSGVAYVYTGVLWLISFCSWSCHTHKSMTPEEVASSFMYALQHAHYDSAKHYATQDSYEMIDLVASIAESTPQGKKKIQQSEIVVQKVFIQGDSGYVTYLNNTVHTTETFPLVLEAGEWKIRFAHQLPVPDSSSAEQILPPADTSNP</sequence>
<dbReference type="AlphaFoldDB" id="A0A1I7MX78"/>
<name>A0A1I7MX78_9BACT</name>
<dbReference type="Gene3D" id="3.10.450.50">
    <property type="match status" value="1"/>
</dbReference>
<dbReference type="Proteomes" id="UP000199537">
    <property type="component" value="Unassembled WGS sequence"/>
</dbReference>
<organism evidence="1 2">
    <name type="scientific">Thermoflavifilum thermophilum</name>
    <dbReference type="NCBI Taxonomy" id="1393122"/>
    <lineage>
        <taxon>Bacteria</taxon>
        <taxon>Pseudomonadati</taxon>
        <taxon>Bacteroidota</taxon>
        <taxon>Chitinophagia</taxon>
        <taxon>Chitinophagales</taxon>
        <taxon>Chitinophagaceae</taxon>
        <taxon>Thermoflavifilum</taxon>
    </lineage>
</organism>
<evidence type="ECO:0000313" key="1">
    <source>
        <dbReference type="EMBL" id="SFV26978.1"/>
    </source>
</evidence>
<dbReference type="RefSeq" id="WP_092455966.1">
    <property type="nucleotide sequence ID" value="NZ_FPCJ01000001.1"/>
</dbReference>
<dbReference type="EMBL" id="FPCJ01000001">
    <property type="protein sequence ID" value="SFV26978.1"/>
    <property type="molecule type" value="Genomic_DNA"/>
</dbReference>